<organism evidence="2">
    <name type="scientific">Volvox carteri f. nagariensis</name>
    <dbReference type="NCBI Taxonomy" id="3068"/>
    <lineage>
        <taxon>Eukaryota</taxon>
        <taxon>Viridiplantae</taxon>
        <taxon>Chlorophyta</taxon>
        <taxon>core chlorophytes</taxon>
        <taxon>Chlorophyceae</taxon>
        <taxon>CS clade</taxon>
        <taxon>Chlamydomonadales</taxon>
        <taxon>Volvocaceae</taxon>
        <taxon>Volvox</taxon>
    </lineage>
</organism>
<dbReference type="InParanoid" id="D8TKJ2"/>
<proteinExistence type="predicted"/>
<evidence type="ECO:0000313" key="2">
    <source>
        <dbReference type="Proteomes" id="UP000001058"/>
    </source>
</evidence>
<dbReference type="Proteomes" id="UP000001058">
    <property type="component" value="Unassembled WGS sequence"/>
</dbReference>
<dbReference type="OrthoDB" id="548632at2759"/>
<evidence type="ECO:0000313" key="1">
    <source>
        <dbReference type="EMBL" id="EFJ52256.1"/>
    </source>
</evidence>
<gene>
    <name evidence="1" type="ORF">VOLCADRAFT_87248</name>
</gene>
<protein>
    <submittedName>
        <fullName evidence="1">Uncharacterized protein</fullName>
    </submittedName>
</protein>
<name>D8TKJ2_VOLCA</name>
<dbReference type="RefSeq" id="XP_002947030.1">
    <property type="nucleotide sequence ID" value="XM_002946984.1"/>
</dbReference>
<dbReference type="GeneID" id="9624699"/>
<dbReference type="EMBL" id="GL378325">
    <property type="protein sequence ID" value="EFJ52256.1"/>
    <property type="molecule type" value="Genomic_DNA"/>
</dbReference>
<dbReference type="KEGG" id="vcn:VOLCADRAFT_87248"/>
<dbReference type="AlphaFoldDB" id="D8TKJ2"/>
<reference evidence="1 2" key="1">
    <citation type="journal article" date="2010" name="Science">
        <title>Genomic analysis of organismal complexity in the multicellular green alga Volvox carteri.</title>
        <authorList>
            <person name="Prochnik S.E."/>
            <person name="Umen J."/>
            <person name="Nedelcu A.M."/>
            <person name="Hallmann A."/>
            <person name="Miller S.M."/>
            <person name="Nishii I."/>
            <person name="Ferris P."/>
            <person name="Kuo A."/>
            <person name="Mitros T."/>
            <person name="Fritz-Laylin L.K."/>
            <person name="Hellsten U."/>
            <person name="Chapman J."/>
            <person name="Simakov O."/>
            <person name="Rensing S.A."/>
            <person name="Terry A."/>
            <person name="Pangilinan J."/>
            <person name="Kapitonov V."/>
            <person name="Jurka J."/>
            <person name="Salamov A."/>
            <person name="Shapiro H."/>
            <person name="Schmutz J."/>
            <person name="Grimwood J."/>
            <person name="Lindquist E."/>
            <person name="Lucas S."/>
            <person name="Grigoriev I.V."/>
            <person name="Schmitt R."/>
            <person name="Kirk D."/>
            <person name="Rokhsar D.S."/>
        </authorList>
    </citation>
    <scope>NUCLEOTIDE SEQUENCE [LARGE SCALE GENOMIC DNA]</scope>
    <source>
        <strain evidence="2">f. Nagariensis / Eve</strain>
    </source>
</reference>
<accession>D8TKJ2</accession>
<sequence length="282" mass="29326">MSPLNTSPVANIYFISLKSQACYIASPFSHSHDTLAASRRCRTSQPGIWNLTLSVRRLEAADGTFSATIATWTSLLPAAAAAGSQDCYPRVLYGAAHLTSTSTTSNSTSYIAVHGGLTSNDASLWAEASSSICVLELAASGTTRWLRQPPWAEGLAPGVGGLDVETLLATCRLDFTGSVAISTNPAVSLNSSSQPAEANFSPVLVIGGSTSVADDAVALPPHQSIWLLDAASCADPDAADSGSTVQRDLKAQIWLSLLPNGGALRKLCPPLASRVSPGPRFR</sequence>
<keyword evidence="2" id="KW-1185">Reference proteome</keyword>